<keyword evidence="15" id="KW-1185">Reference proteome</keyword>
<dbReference type="EMBL" id="AP023366">
    <property type="protein sequence ID" value="BCJ86071.1"/>
    <property type="molecule type" value="Genomic_DNA"/>
</dbReference>
<evidence type="ECO:0000313" key="15">
    <source>
        <dbReference type="Proteomes" id="UP000593802"/>
    </source>
</evidence>
<dbReference type="GO" id="GO:0019277">
    <property type="term" value="P:UDP-N-acetylgalactosamine biosynthetic process"/>
    <property type="evidence" value="ECO:0007669"/>
    <property type="project" value="InterPro"/>
</dbReference>
<dbReference type="CDD" id="cd01555">
    <property type="entry name" value="UdpNAET"/>
    <property type="match status" value="1"/>
</dbReference>
<dbReference type="KEGG" id="eff:skT53_10560"/>
<dbReference type="GO" id="GO:0009252">
    <property type="term" value="P:peptidoglycan biosynthetic process"/>
    <property type="evidence" value="ECO:0007669"/>
    <property type="project" value="UniProtKB-UniRule"/>
</dbReference>
<accession>A0A7I8DDV4</accession>
<evidence type="ECO:0000256" key="7">
    <source>
        <dbReference type="ARBA" id="ARBA00022984"/>
    </source>
</evidence>
<dbReference type="NCBIfam" id="NF006873">
    <property type="entry name" value="PRK09369.1"/>
    <property type="match status" value="1"/>
</dbReference>
<dbReference type="RefSeq" id="WP_200760111.1">
    <property type="nucleotide sequence ID" value="NZ_AP023366.1"/>
</dbReference>
<feature type="binding site" evidence="12">
    <location>
        <position position="92"/>
    </location>
    <ligand>
        <name>UDP-N-acetyl-alpha-D-glucosamine</name>
        <dbReference type="ChEBI" id="CHEBI:57705"/>
    </ligand>
</feature>
<dbReference type="EC" id="2.5.1.7" evidence="12"/>
<evidence type="ECO:0000256" key="8">
    <source>
        <dbReference type="ARBA" id="ARBA00023306"/>
    </source>
</evidence>
<dbReference type="GO" id="GO:0071555">
    <property type="term" value="P:cell wall organization"/>
    <property type="evidence" value="ECO:0007669"/>
    <property type="project" value="UniProtKB-KW"/>
</dbReference>
<keyword evidence="9 12" id="KW-0961">Cell wall biogenesis/degradation</keyword>
<keyword evidence="3 12" id="KW-0963">Cytoplasm</keyword>
<feature type="binding site" evidence="12">
    <location>
        <position position="305"/>
    </location>
    <ligand>
        <name>UDP-N-acetyl-alpha-D-glucosamine</name>
        <dbReference type="ChEBI" id="CHEBI:57705"/>
    </ligand>
</feature>
<feature type="active site" description="Proton donor" evidence="12">
    <location>
        <position position="116"/>
    </location>
</feature>
<dbReference type="UniPathway" id="UPA00219"/>
<dbReference type="Pfam" id="PF00275">
    <property type="entry name" value="EPSP_synthase"/>
    <property type="match status" value="1"/>
</dbReference>
<evidence type="ECO:0000256" key="4">
    <source>
        <dbReference type="ARBA" id="ARBA00022618"/>
    </source>
</evidence>
<feature type="domain" description="Enolpyruvate transferase" evidence="13">
    <location>
        <begin position="7"/>
        <end position="406"/>
    </location>
</feature>
<dbReference type="PANTHER" id="PTHR43783">
    <property type="entry name" value="UDP-N-ACETYLGLUCOSAMINE 1-CARBOXYVINYLTRANSFERASE"/>
    <property type="match status" value="1"/>
</dbReference>
<comment type="function">
    <text evidence="12">Cell wall formation. Adds enolpyruvyl to UDP-N-acetylglucosamine.</text>
</comment>
<keyword evidence="8 12" id="KW-0131">Cell cycle</keyword>
<feature type="binding site" evidence="12">
    <location>
        <position position="327"/>
    </location>
    <ligand>
        <name>UDP-N-acetyl-alpha-D-glucosamine</name>
        <dbReference type="ChEBI" id="CHEBI:57705"/>
    </ligand>
</feature>
<comment type="catalytic activity">
    <reaction evidence="11 12">
        <text>phosphoenolpyruvate + UDP-N-acetyl-alpha-D-glucosamine = UDP-N-acetyl-3-O-(1-carboxyvinyl)-alpha-D-glucosamine + phosphate</text>
        <dbReference type="Rhea" id="RHEA:18681"/>
        <dbReference type="ChEBI" id="CHEBI:43474"/>
        <dbReference type="ChEBI" id="CHEBI:57705"/>
        <dbReference type="ChEBI" id="CHEBI:58702"/>
        <dbReference type="ChEBI" id="CHEBI:68483"/>
        <dbReference type="EC" id="2.5.1.7"/>
    </reaction>
</comment>
<protein>
    <recommendedName>
        <fullName evidence="12">UDP-N-acetylglucosamine 1-carboxyvinyltransferase</fullName>
        <ecNumber evidence="12">2.5.1.7</ecNumber>
    </recommendedName>
    <alternativeName>
        <fullName evidence="12">Enoylpyruvate transferase</fullName>
    </alternativeName>
    <alternativeName>
        <fullName evidence="12">UDP-N-acetylglucosamine enolpyruvyl transferase</fullName>
        <shortName evidence="12">EPT</shortName>
    </alternativeName>
</protein>
<dbReference type="GO" id="GO:0008360">
    <property type="term" value="P:regulation of cell shape"/>
    <property type="evidence" value="ECO:0007669"/>
    <property type="project" value="UniProtKB-KW"/>
</dbReference>
<organism evidence="14 15">
    <name type="scientific">Effusibacillus dendaii</name>
    <dbReference type="NCBI Taxonomy" id="2743772"/>
    <lineage>
        <taxon>Bacteria</taxon>
        <taxon>Bacillati</taxon>
        <taxon>Bacillota</taxon>
        <taxon>Bacilli</taxon>
        <taxon>Bacillales</taxon>
        <taxon>Alicyclobacillaceae</taxon>
        <taxon>Effusibacillus</taxon>
    </lineage>
</organism>
<evidence type="ECO:0000256" key="11">
    <source>
        <dbReference type="ARBA" id="ARBA00047527"/>
    </source>
</evidence>
<evidence type="ECO:0000256" key="5">
    <source>
        <dbReference type="ARBA" id="ARBA00022679"/>
    </source>
</evidence>
<comment type="caution">
    <text evidence="12">Lacks conserved residue(s) required for the propagation of feature annotation.</text>
</comment>
<dbReference type="Proteomes" id="UP000593802">
    <property type="component" value="Chromosome"/>
</dbReference>
<evidence type="ECO:0000256" key="2">
    <source>
        <dbReference type="ARBA" id="ARBA00004752"/>
    </source>
</evidence>
<evidence type="ECO:0000256" key="10">
    <source>
        <dbReference type="ARBA" id="ARBA00038367"/>
    </source>
</evidence>
<dbReference type="InterPro" id="IPR005750">
    <property type="entry name" value="UDP_GlcNAc_COvinyl_MurA"/>
</dbReference>
<dbReference type="NCBIfam" id="TIGR01072">
    <property type="entry name" value="murA"/>
    <property type="match status" value="1"/>
</dbReference>
<dbReference type="FunFam" id="3.65.10.10:FF:000001">
    <property type="entry name" value="UDP-N-acetylglucosamine 1-carboxyvinyltransferase"/>
    <property type="match status" value="1"/>
</dbReference>
<dbReference type="HAMAP" id="MF_00111">
    <property type="entry name" value="MurA"/>
    <property type="match status" value="1"/>
</dbReference>
<dbReference type="SUPFAM" id="SSF55205">
    <property type="entry name" value="EPT/RTPC-like"/>
    <property type="match status" value="1"/>
</dbReference>
<dbReference type="GO" id="GO:0051301">
    <property type="term" value="P:cell division"/>
    <property type="evidence" value="ECO:0007669"/>
    <property type="project" value="UniProtKB-KW"/>
</dbReference>
<feature type="binding site" evidence="12">
    <location>
        <begin position="22"/>
        <end position="23"/>
    </location>
    <ligand>
        <name>phosphoenolpyruvate</name>
        <dbReference type="ChEBI" id="CHEBI:58702"/>
    </ligand>
</feature>
<evidence type="ECO:0000256" key="9">
    <source>
        <dbReference type="ARBA" id="ARBA00023316"/>
    </source>
</evidence>
<gene>
    <name evidence="12" type="primary">murA</name>
    <name evidence="14" type="ORF">skT53_10560</name>
</gene>
<keyword evidence="5 12" id="KW-0808">Transferase</keyword>
<sequence>MGKFAVEGGIPLTGSVRVHGAKNAALPILAASVMAKGESIIYDVPDLEDVRVMQAILTSLGARVKREGSTITVDSTGICSTEVPDDLMRQMRSSIFLMGPLLARYGSVRVSKPGGCTIGSRPIDLHVKGLQMLGAVMKESHGFLYCEANGLKGTSFYLDIPSVGATENILMAAVLAKGNTIIGNAAREPEIIDLADFLNKMGAKIRGAGEATIFVEGVSELKPVEHTIIPDRVVTGTLMIGAAMTGGRIHLENVNPSHLGVVATKLMETGVEIEFDHDIMTVTSNGRLKSVDRIQTSYYPGFPTDLQAPFMALLTIAEGTSIISETVFEERYKHVSELRRMGARIKVDLRTAFIEGVPELTPAQVEATDLRAGAALVLAGLAAKGITTIDQIYLIDRGYERFEEMLGALGARIHRMQD</sequence>
<dbReference type="GO" id="GO:0008760">
    <property type="term" value="F:UDP-N-acetylglucosamine 1-carboxyvinyltransferase activity"/>
    <property type="evidence" value="ECO:0007669"/>
    <property type="project" value="UniProtKB-UniRule"/>
</dbReference>
<evidence type="ECO:0000256" key="12">
    <source>
        <dbReference type="HAMAP-Rule" id="MF_00111"/>
    </source>
</evidence>
<keyword evidence="7 12" id="KW-0573">Peptidoglycan synthesis</keyword>
<keyword evidence="4 12" id="KW-0132">Cell division</keyword>
<evidence type="ECO:0000256" key="1">
    <source>
        <dbReference type="ARBA" id="ARBA00004496"/>
    </source>
</evidence>
<evidence type="ECO:0000256" key="3">
    <source>
        <dbReference type="ARBA" id="ARBA00022490"/>
    </source>
</evidence>
<keyword evidence="6 12" id="KW-0133">Cell shape</keyword>
<comment type="pathway">
    <text evidence="2 12">Cell wall biogenesis; peptidoglycan biosynthesis.</text>
</comment>
<dbReference type="InterPro" id="IPR013792">
    <property type="entry name" value="RNA3'P_cycl/enolpyr_Trfase_a/b"/>
</dbReference>
<dbReference type="InterPro" id="IPR001986">
    <property type="entry name" value="Enolpyruvate_Tfrase_dom"/>
</dbReference>
<dbReference type="GO" id="GO:0005737">
    <property type="term" value="C:cytoplasm"/>
    <property type="evidence" value="ECO:0007669"/>
    <property type="project" value="UniProtKB-SubCell"/>
</dbReference>
<dbReference type="InterPro" id="IPR050068">
    <property type="entry name" value="MurA_subfamily"/>
</dbReference>
<dbReference type="InterPro" id="IPR036968">
    <property type="entry name" value="Enolpyruvate_Tfrase_sf"/>
</dbReference>
<feature type="modified residue" description="2-(S-cysteinyl)pyruvic acid O-phosphothioketal" evidence="12">
    <location>
        <position position="116"/>
    </location>
</feature>
<dbReference type="Gene3D" id="3.65.10.10">
    <property type="entry name" value="Enolpyruvate transferase domain"/>
    <property type="match status" value="2"/>
</dbReference>
<dbReference type="AlphaFoldDB" id="A0A7I8DDV4"/>
<feature type="binding site" evidence="12">
    <location>
        <begin position="121"/>
        <end position="125"/>
    </location>
    <ligand>
        <name>UDP-N-acetyl-alpha-D-glucosamine</name>
        <dbReference type="ChEBI" id="CHEBI:57705"/>
    </ligand>
</feature>
<reference evidence="14 15" key="1">
    <citation type="submission" date="2020-08" db="EMBL/GenBank/DDBJ databases">
        <title>Complete Genome Sequence of Effusibacillus dendaii Strain skT53, Isolated from Farmland soil.</title>
        <authorList>
            <person name="Konishi T."/>
            <person name="Kawasaki H."/>
        </authorList>
    </citation>
    <scope>NUCLEOTIDE SEQUENCE [LARGE SCALE GENOMIC DNA]</scope>
    <source>
        <strain evidence="15">skT53</strain>
    </source>
</reference>
<comment type="similarity">
    <text evidence="10 12">Belongs to the EPSP synthase family. MurA subfamily.</text>
</comment>
<evidence type="ECO:0000256" key="6">
    <source>
        <dbReference type="ARBA" id="ARBA00022960"/>
    </source>
</evidence>
<comment type="subcellular location">
    <subcellularLocation>
        <location evidence="1 12">Cytoplasm</location>
    </subcellularLocation>
</comment>
<dbReference type="PANTHER" id="PTHR43783:SF1">
    <property type="entry name" value="UDP-N-ACETYLGLUCOSAMINE 1-CARBOXYVINYLTRANSFERASE"/>
    <property type="match status" value="1"/>
</dbReference>
<proteinExistence type="inferred from homology"/>
<name>A0A7I8DDV4_9BACL</name>
<evidence type="ECO:0000313" key="14">
    <source>
        <dbReference type="EMBL" id="BCJ86071.1"/>
    </source>
</evidence>
<evidence type="ECO:0000259" key="13">
    <source>
        <dbReference type="Pfam" id="PF00275"/>
    </source>
</evidence>
<keyword evidence="12" id="KW-0670">Pyruvate</keyword>